<organism evidence="1 2">
    <name type="scientific">Gordonia aichiensis NBRC 108223</name>
    <dbReference type="NCBI Taxonomy" id="1220583"/>
    <lineage>
        <taxon>Bacteria</taxon>
        <taxon>Bacillati</taxon>
        <taxon>Actinomycetota</taxon>
        <taxon>Actinomycetes</taxon>
        <taxon>Mycobacteriales</taxon>
        <taxon>Gordoniaceae</taxon>
        <taxon>Gordonia</taxon>
    </lineage>
</organism>
<name>L7KIH4_9ACTN</name>
<dbReference type="Proteomes" id="UP000010988">
    <property type="component" value="Unassembled WGS sequence"/>
</dbReference>
<keyword evidence="1" id="KW-0012">Acyltransferase</keyword>
<evidence type="ECO:0000313" key="1">
    <source>
        <dbReference type="EMBL" id="GAC47478.1"/>
    </source>
</evidence>
<reference evidence="1 2" key="1">
    <citation type="submission" date="2012-12" db="EMBL/GenBank/DDBJ databases">
        <title>Whole genome shotgun sequence of Gordonia aichiensis NBRC 108223.</title>
        <authorList>
            <person name="Isaki-Nakamura S."/>
            <person name="Hosoyama A."/>
            <person name="Tsuchikane K."/>
            <person name="Ando Y."/>
            <person name="Baba S."/>
            <person name="Ohji S."/>
            <person name="Hamada M."/>
            <person name="Tamura T."/>
            <person name="Yamazoe A."/>
            <person name="Yamazaki S."/>
            <person name="Fujita N."/>
        </authorList>
    </citation>
    <scope>NUCLEOTIDE SEQUENCE [LARGE SCALE GENOMIC DNA]</scope>
    <source>
        <strain evidence="1 2">NBRC 108223</strain>
    </source>
</reference>
<dbReference type="AlphaFoldDB" id="L7KIH4"/>
<gene>
    <name evidence="1" type="ORF">GOACH_03_05000</name>
</gene>
<comment type="caution">
    <text evidence="1">The sequence shown here is derived from an EMBL/GenBank/DDBJ whole genome shotgun (WGS) entry which is preliminary data.</text>
</comment>
<dbReference type="GO" id="GO:0016746">
    <property type="term" value="F:acyltransferase activity"/>
    <property type="evidence" value="ECO:0007669"/>
    <property type="project" value="UniProtKB-KW"/>
</dbReference>
<proteinExistence type="predicted"/>
<evidence type="ECO:0000313" key="2">
    <source>
        <dbReference type="Proteomes" id="UP000010988"/>
    </source>
</evidence>
<keyword evidence="1" id="KW-0808">Transferase</keyword>
<dbReference type="STRING" id="1220583.GOACH_03_05000"/>
<dbReference type="RefSeq" id="WP_005170898.1">
    <property type="nucleotide sequence ID" value="NZ_BANR01000003.1"/>
</dbReference>
<keyword evidence="2" id="KW-1185">Reference proteome</keyword>
<sequence>MTTPPGSDTPFVPAYGYTAQTMYELQNVDPDALGQASNIHLWEQVEEFRNRLLTDLLATT</sequence>
<accession>L7KIH4</accession>
<protein>
    <submittedName>
        <fullName evidence="1">Putative lipoamide acyltransferase</fullName>
    </submittedName>
</protein>
<dbReference type="EMBL" id="BANR01000003">
    <property type="protein sequence ID" value="GAC47478.1"/>
    <property type="molecule type" value="Genomic_DNA"/>
</dbReference>